<gene>
    <name evidence="1" type="ORF">A2786_04070</name>
</gene>
<accession>A0A1G1VTB4</accession>
<reference evidence="1 2" key="1">
    <citation type="journal article" date="2016" name="Nat. Commun.">
        <title>Thousands of microbial genomes shed light on interconnected biogeochemical processes in an aquifer system.</title>
        <authorList>
            <person name="Anantharaman K."/>
            <person name="Brown C.T."/>
            <person name="Hug L.A."/>
            <person name="Sharon I."/>
            <person name="Castelle C.J."/>
            <person name="Probst A.J."/>
            <person name="Thomas B.C."/>
            <person name="Singh A."/>
            <person name="Wilkins M.J."/>
            <person name="Karaoz U."/>
            <person name="Brodie E.L."/>
            <person name="Williams K.H."/>
            <person name="Hubbard S.S."/>
            <person name="Banfield J.F."/>
        </authorList>
    </citation>
    <scope>NUCLEOTIDE SEQUENCE [LARGE SCALE GENOMIC DNA]</scope>
</reference>
<evidence type="ECO:0000313" key="2">
    <source>
        <dbReference type="Proteomes" id="UP000179233"/>
    </source>
</evidence>
<sequence length="143" mass="16118">MKRLKLIPPEVKRKRKLKKLFKRMFWLTLAALGYFFLVPKIAPSYAPAIDKNREMIIKAARNVQSQTAQIVSLATQIGQEVLGSKAKLDQKGPELLVKETVDDLTERVKALPKEQLGKVKREFCADVIDEATKAGEQGDETKP</sequence>
<comment type="caution">
    <text evidence="1">The sequence shown here is derived from an EMBL/GenBank/DDBJ whole genome shotgun (WGS) entry which is preliminary data.</text>
</comment>
<dbReference type="EMBL" id="MHCJ01000003">
    <property type="protein sequence ID" value="OGY18648.1"/>
    <property type="molecule type" value="Genomic_DNA"/>
</dbReference>
<dbReference type="AlphaFoldDB" id="A0A1G1VTB4"/>
<name>A0A1G1VTB4_9BACT</name>
<organism evidence="1 2">
    <name type="scientific">Candidatus Chisholmbacteria bacterium RIFCSPHIGHO2_01_FULL_52_32</name>
    <dbReference type="NCBI Taxonomy" id="1797591"/>
    <lineage>
        <taxon>Bacteria</taxon>
        <taxon>Candidatus Chisholmiibacteriota</taxon>
    </lineage>
</organism>
<evidence type="ECO:0000313" key="1">
    <source>
        <dbReference type="EMBL" id="OGY18648.1"/>
    </source>
</evidence>
<dbReference type="Proteomes" id="UP000179233">
    <property type="component" value="Unassembled WGS sequence"/>
</dbReference>
<proteinExistence type="predicted"/>
<protein>
    <submittedName>
        <fullName evidence="1">Uncharacterized protein</fullName>
    </submittedName>
</protein>